<evidence type="ECO:0000313" key="2">
    <source>
        <dbReference type="Proteomes" id="UP000276133"/>
    </source>
</evidence>
<proteinExistence type="predicted"/>
<protein>
    <submittedName>
        <fullName evidence="1">Uncharacterized protein</fullName>
    </submittedName>
</protein>
<sequence>MIWSTSDQAHYQSDKDRFTMKAPKLIHIPNENPKKLPNKAPHELVFLNKQPNTKRPRMGDIIAPFRLVEIC</sequence>
<reference evidence="1 2" key="1">
    <citation type="journal article" date="2018" name="Sci. Rep.">
        <title>Genomic signatures of local adaptation to the degree of environmental predictability in rotifers.</title>
        <authorList>
            <person name="Franch-Gras L."/>
            <person name="Hahn C."/>
            <person name="Garcia-Roger E.M."/>
            <person name="Carmona M.J."/>
            <person name="Serra M."/>
            <person name="Gomez A."/>
        </authorList>
    </citation>
    <scope>NUCLEOTIDE SEQUENCE [LARGE SCALE GENOMIC DNA]</scope>
    <source>
        <strain evidence="1">HYR1</strain>
    </source>
</reference>
<accession>A0A3M7S7D9</accession>
<keyword evidence="2" id="KW-1185">Reference proteome</keyword>
<dbReference type="Proteomes" id="UP000276133">
    <property type="component" value="Unassembled WGS sequence"/>
</dbReference>
<dbReference type="EMBL" id="REGN01001902">
    <property type="protein sequence ID" value="RNA31753.1"/>
    <property type="molecule type" value="Genomic_DNA"/>
</dbReference>
<gene>
    <name evidence="1" type="ORF">BpHYR1_001113</name>
</gene>
<evidence type="ECO:0000313" key="1">
    <source>
        <dbReference type="EMBL" id="RNA31753.1"/>
    </source>
</evidence>
<dbReference type="AlphaFoldDB" id="A0A3M7S7D9"/>
<organism evidence="1 2">
    <name type="scientific">Brachionus plicatilis</name>
    <name type="common">Marine rotifer</name>
    <name type="synonym">Brachionus muelleri</name>
    <dbReference type="NCBI Taxonomy" id="10195"/>
    <lineage>
        <taxon>Eukaryota</taxon>
        <taxon>Metazoa</taxon>
        <taxon>Spiralia</taxon>
        <taxon>Gnathifera</taxon>
        <taxon>Rotifera</taxon>
        <taxon>Eurotatoria</taxon>
        <taxon>Monogononta</taxon>
        <taxon>Pseudotrocha</taxon>
        <taxon>Ploima</taxon>
        <taxon>Brachionidae</taxon>
        <taxon>Brachionus</taxon>
    </lineage>
</organism>
<comment type="caution">
    <text evidence="1">The sequence shown here is derived from an EMBL/GenBank/DDBJ whole genome shotgun (WGS) entry which is preliminary data.</text>
</comment>
<name>A0A3M7S7D9_BRAPC</name>